<dbReference type="PANTHER" id="PTHR43386">
    <property type="entry name" value="OLIGOPEPTIDE TRANSPORT SYSTEM PERMEASE PROTEIN APPC"/>
    <property type="match status" value="1"/>
</dbReference>
<keyword evidence="10" id="KW-1185">Reference proteome</keyword>
<dbReference type="InterPro" id="IPR035906">
    <property type="entry name" value="MetI-like_sf"/>
</dbReference>
<evidence type="ECO:0000256" key="1">
    <source>
        <dbReference type="ARBA" id="ARBA00004651"/>
    </source>
</evidence>
<sequence>MKSIFNRVKYFSLVGKLSLFIFLFFIILAIFGGFLSPHPYDIPSGAALQPPSKGHWMGTDDLGIDLWAQICHGARISLTVGLVTAFVGVVGGGMLGIYAGYYGGKIDGWIMRLIDLIIVIPELPMMIVLGAFFGPSLRNIIIVLSLFSWTTPARIIRSKILSIKEEKYIKIAEGYGAGFLYITSKHFLPQVFSLMMVNFIKLISKAIVAEAGLSFLGLGDPTSKSWGLMLNHALAFQGIYFTEFWKWWVLFPLGCTLMVVLSVSFVGKEIERKRVSTYGKATVNN</sequence>
<evidence type="ECO:0000256" key="6">
    <source>
        <dbReference type="ARBA" id="ARBA00023136"/>
    </source>
</evidence>
<feature type="transmembrane region" description="Helical" evidence="7">
    <location>
        <begin position="113"/>
        <end position="133"/>
    </location>
</feature>
<keyword evidence="3" id="KW-1003">Cell membrane</keyword>
<organism evidence="9 10">
    <name type="scientific">Natronincola ferrireducens</name>
    <dbReference type="NCBI Taxonomy" id="393762"/>
    <lineage>
        <taxon>Bacteria</taxon>
        <taxon>Bacillati</taxon>
        <taxon>Bacillota</taxon>
        <taxon>Clostridia</taxon>
        <taxon>Peptostreptococcales</taxon>
        <taxon>Natronincolaceae</taxon>
        <taxon>Natronincola</taxon>
    </lineage>
</organism>
<dbReference type="InterPro" id="IPR025966">
    <property type="entry name" value="OppC_N"/>
</dbReference>
<dbReference type="AlphaFoldDB" id="A0A1G8ZT39"/>
<dbReference type="STRING" id="393762.SAMN05660472_00960"/>
<dbReference type="Pfam" id="PF00528">
    <property type="entry name" value="BPD_transp_1"/>
    <property type="match status" value="1"/>
</dbReference>
<dbReference type="InterPro" id="IPR000515">
    <property type="entry name" value="MetI-like"/>
</dbReference>
<dbReference type="CDD" id="cd06261">
    <property type="entry name" value="TM_PBP2"/>
    <property type="match status" value="1"/>
</dbReference>
<dbReference type="GO" id="GO:0055085">
    <property type="term" value="P:transmembrane transport"/>
    <property type="evidence" value="ECO:0007669"/>
    <property type="project" value="InterPro"/>
</dbReference>
<dbReference type="InterPro" id="IPR050366">
    <property type="entry name" value="BP-dependent_transpt_permease"/>
</dbReference>
<comment type="similarity">
    <text evidence="7">Belongs to the binding-protein-dependent transport system permease family.</text>
</comment>
<name>A0A1G8ZT39_9FIRM</name>
<dbReference type="Pfam" id="PF12911">
    <property type="entry name" value="OppC_N"/>
    <property type="match status" value="1"/>
</dbReference>
<reference evidence="9 10" key="1">
    <citation type="submission" date="2016-10" db="EMBL/GenBank/DDBJ databases">
        <authorList>
            <person name="de Groot N.N."/>
        </authorList>
    </citation>
    <scope>NUCLEOTIDE SEQUENCE [LARGE SCALE GENOMIC DNA]</scope>
    <source>
        <strain evidence="9 10">DSM 18346</strain>
    </source>
</reference>
<dbReference type="OrthoDB" id="9783218at2"/>
<evidence type="ECO:0000256" key="2">
    <source>
        <dbReference type="ARBA" id="ARBA00022448"/>
    </source>
</evidence>
<dbReference type="RefSeq" id="WP_090551630.1">
    <property type="nucleotide sequence ID" value="NZ_FNFP01000001.1"/>
</dbReference>
<accession>A0A1G8ZT39</accession>
<evidence type="ECO:0000256" key="4">
    <source>
        <dbReference type="ARBA" id="ARBA00022692"/>
    </source>
</evidence>
<gene>
    <name evidence="9" type="ORF">SAMN05660472_00960</name>
</gene>
<dbReference type="GO" id="GO:0005886">
    <property type="term" value="C:plasma membrane"/>
    <property type="evidence" value="ECO:0007669"/>
    <property type="project" value="UniProtKB-SubCell"/>
</dbReference>
<keyword evidence="2 7" id="KW-0813">Transport</keyword>
<evidence type="ECO:0000256" key="5">
    <source>
        <dbReference type="ARBA" id="ARBA00022989"/>
    </source>
</evidence>
<dbReference type="SUPFAM" id="SSF161098">
    <property type="entry name" value="MetI-like"/>
    <property type="match status" value="1"/>
</dbReference>
<evidence type="ECO:0000256" key="3">
    <source>
        <dbReference type="ARBA" id="ARBA00022475"/>
    </source>
</evidence>
<protein>
    <submittedName>
        <fullName evidence="9">Peptide/nickel transport system permease protein</fullName>
    </submittedName>
</protein>
<keyword evidence="5 7" id="KW-1133">Transmembrane helix</keyword>
<feature type="transmembrane region" description="Helical" evidence="7">
    <location>
        <begin position="247"/>
        <end position="266"/>
    </location>
</feature>
<keyword evidence="6 7" id="KW-0472">Membrane</keyword>
<evidence type="ECO:0000313" key="9">
    <source>
        <dbReference type="EMBL" id="SDK18292.1"/>
    </source>
</evidence>
<evidence type="ECO:0000259" key="8">
    <source>
        <dbReference type="PROSITE" id="PS50928"/>
    </source>
</evidence>
<evidence type="ECO:0000256" key="7">
    <source>
        <dbReference type="RuleBase" id="RU363032"/>
    </source>
</evidence>
<evidence type="ECO:0000313" key="10">
    <source>
        <dbReference type="Proteomes" id="UP000198718"/>
    </source>
</evidence>
<dbReference type="PANTHER" id="PTHR43386:SF1">
    <property type="entry name" value="D,D-DIPEPTIDE TRANSPORT SYSTEM PERMEASE PROTEIN DDPC-RELATED"/>
    <property type="match status" value="1"/>
</dbReference>
<comment type="subcellular location">
    <subcellularLocation>
        <location evidence="1 7">Cell membrane</location>
        <topology evidence="1 7">Multi-pass membrane protein</topology>
    </subcellularLocation>
</comment>
<dbReference type="Gene3D" id="1.10.3720.10">
    <property type="entry name" value="MetI-like"/>
    <property type="match status" value="1"/>
</dbReference>
<feature type="transmembrane region" description="Helical" evidence="7">
    <location>
        <begin position="76"/>
        <end position="101"/>
    </location>
</feature>
<feature type="domain" description="ABC transmembrane type-1" evidence="8">
    <location>
        <begin position="74"/>
        <end position="267"/>
    </location>
</feature>
<dbReference type="EMBL" id="FNFP01000001">
    <property type="protein sequence ID" value="SDK18292.1"/>
    <property type="molecule type" value="Genomic_DNA"/>
</dbReference>
<proteinExistence type="inferred from homology"/>
<dbReference type="PROSITE" id="PS50928">
    <property type="entry name" value="ABC_TM1"/>
    <property type="match status" value="1"/>
</dbReference>
<keyword evidence="4 7" id="KW-0812">Transmembrane</keyword>
<feature type="transmembrane region" description="Helical" evidence="7">
    <location>
        <begin position="12"/>
        <end position="35"/>
    </location>
</feature>
<dbReference type="Proteomes" id="UP000198718">
    <property type="component" value="Unassembled WGS sequence"/>
</dbReference>